<keyword evidence="7 13" id="KW-0347">Helicase</keyword>
<evidence type="ECO:0000256" key="3">
    <source>
        <dbReference type="ARBA" id="ARBA00007519"/>
    </source>
</evidence>
<evidence type="ECO:0000256" key="4">
    <source>
        <dbReference type="ARBA" id="ARBA00022741"/>
    </source>
</evidence>
<comment type="catalytic activity">
    <reaction evidence="13">
        <text>ATP + H2O = ADP + phosphate + H(+)</text>
        <dbReference type="Rhea" id="RHEA:13065"/>
        <dbReference type="ChEBI" id="CHEBI:15377"/>
        <dbReference type="ChEBI" id="CHEBI:15378"/>
        <dbReference type="ChEBI" id="CHEBI:30616"/>
        <dbReference type="ChEBI" id="CHEBI:43474"/>
        <dbReference type="ChEBI" id="CHEBI:456216"/>
        <dbReference type="EC" id="3.6.4.12"/>
    </reaction>
</comment>
<evidence type="ECO:0000256" key="10">
    <source>
        <dbReference type="ARBA" id="ARBA00023163"/>
    </source>
</evidence>
<comment type="subcellular location">
    <subcellularLocation>
        <location evidence="2 13">Nucleus</location>
    </subcellularLocation>
</comment>
<evidence type="ECO:0000256" key="2">
    <source>
        <dbReference type="ARBA" id="ARBA00004123"/>
    </source>
</evidence>
<comment type="similarity">
    <text evidence="3 13">Belongs to the RuvB family.</text>
</comment>
<evidence type="ECO:0000256" key="11">
    <source>
        <dbReference type="ARBA" id="ARBA00023204"/>
    </source>
</evidence>
<dbReference type="GO" id="GO:0000123">
    <property type="term" value="C:histone acetyltransferase complex"/>
    <property type="evidence" value="ECO:0007669"/>
    <property type="project" value="UniProtKB-ARBA"/>
</dbReference>
<keyword evidence="5 13" id="KW-0227">DNA damage</keyword>
<dbReference type="GO" id="GO:0005524">
    <property type="term" value="F:ATP binding"/>
    <property type="evidence" value="ECO:0007669"/>
    <property type="project" value="UniProtKB-KW"/>
</dbReference>
<evidence type="ECO:0000256" key="13">
    <source>
        <dbReference type="RuleBase" id="RU363048"/>
    </source>
</evidence>
<dbReference type="InterPro" id="IPR027417">
    <property type="entry name" value="P-loop_NTPase"/>
</dbReference>
<sequence>MAAVSLTSEEHEVTRIERIGAHSHIRGLGLTDDLTPKPLAQGMVGQVKARRAAGVVQNMIKDGKLAGQAILIAGQPGTGKTAIALGLSQSLGADTPFTAISASEIYSLGMSKTEVLTQAFRRSIGVRIKEETEIIEGEVVEVQIDRPATGTGAKVGKLTLKTTEMETIYDLGNKLIEALTKEKVQAGDVITIDKATGKITKLGRSFTRARDYDATGPQTRFVQCPEGELQKRKEVVHTVTLHEIDVINNRTQGFLALFSGDTGEIKGEVRQQINAKVAEWREEGKAELVPGVLFVDEVHMLDIECFSFLNRALEDDMAPVVIVATNRGRTRIRGTQNVSPHGIPIDMLDRMIIIRTLPYQEKEIREILKIRCEEEDCEIQDDALVVLTKIGLETSLRYSIQLITLANLAAIKRKEKQITIQDVKKVYQLFIDEQRSQKFLKEYEDEFMFDEGASLQRLSKCSAATSPARSIEKKKIKTFNLEDKVKF</sequence>
<proteinExistence type="inferred from homology"/>
<keyword evidence="16" id="KW-1185">Reference proteome</keyword>
<dbReference type="SUPFAM" id="SSF52540">
    <property type="entry name" value="P-loop containing nucleoside triphosphate hydrolases"/>
    <property type="match status" value="1"/>
</dbReference>
<reference evidence="15" key="1">
    <citation type="journal article" date="2021" name="Sci. Adv.">
        <title>The American lobster genome reveals insights on longevity, neural, and immune adaptations.</title>
        <authorList>
            <person name="Polinski J.M."/>
            <person name="Zimin A.V."/>
            <person name="Clark K.F."/>
            <person name="Kohn A.B."/>
            <person name="Sadowski N."/>
            <person name="Timp W."/>
            <person name="Ptitsyn A."/>
            <person name="Khanna P."/>
            <person name="Romanova D.Y."/>
            <person name="Williams P."/>
            <person name="Greenwood S.J."/>
            <person name="Moroz L.L."/>
            <person name="Walt D.R."/>
            <person name="Bodnar A.G."/>
        </authorList>
    </citation>
    <scope>NUCLEOTIDE SEQUENCE</scope>
    <source>
        <strain evidence="15">GMGI-L3</strain>
    </source>
</reference>
<keyword evidence="6 13" id="KW-0378">Hydrolase</keyword>
<dbReference type="FunFam" id="3.40.50.300:FF:002221">
    <property type="entry name" value="RuvB-like 2"/>
    <property type="match status" value="2"/>
</dbReference>
<dbReference type="GO" id="GO:0010557">
    <property type="term" value="P:positive regulation of macromolecule biosynthetic process"/>
    <property type="evidence" value="ECO:0007669"/>
    <property type="project" value="UniProtKB-ARBA"/>
</dbReference>
<comment type="function">
    <text evidence="1 13">Proposed core component of the chromatin remodeling Ino80 complex which is involved in transcriptional regulation, DNA replication and probably DNA repair.</text>
</comment>
<keyword evidence="4 13" id="KW-0547">Nucleotide-binding</keyword>
<dbReference type="Pfam" id="PF06068">
    <property type="entry name" value="TIP49"/>
    <property type="match status" value="1"/>
</dbReference>
<keyword evidence="13" id="KW-0156">Chromatin regulator</keyword>
<keyword evidence="11 13" id="KW-0234">DNA repair</keyword>
<evidence type="ECO:0000256" key="6">
    <source>
        <dbReference type="ARBA" id="ARBA00022801"/>
    </source>
</evidence>
<dbReference type="FunFam" id="1.10.8.60:FF:000010">
    <property type="entry name" value="RuvB-like helicase"/>
    <property type="match status" value="1"/>
</dbReference>
<organism evidence="15 16">
    <name type="scientific">Homarus americanus</name>
    <name type="common">American lobster</name>
    <dbReference type="NCBI Taxonomy" id="6706"/>
    <lineage>
        <taxon>Eukaryota</taxon>
        <taxon>Metazoa</taxon>
        <taxon>Ecdysozoa</taxon>
        <taxon>Arthropoda</taxon>
        <taxon>Crustacea</taxon>
        <taxon>Multicrustacea</taxon>
        <taxon>Malacostraca</taxon>
        <taxon>Eumalacostraca</taxon>
        <taxon>Eucarida</taxon>
        <taxon>Decapoda</taxon>
        <taxon>Pleocyemata</taxon>
        <taxon>Astacidea</taxon>
        <taxon>Nephropoidea</taxon>
        <taxon>Nephropidae</taxon>
        <taxon>Homarus</taxon>
    </lineage>
</organism>
<accession>A0A8J5JXA2</accession>
<dbReference type="InterPro" id="IPR042487">
    <property type="entry name" value="RuvBL1/2_DNA/RNA_bd_dom"/>
</dbReference>
<dbReference type="AlphaFoldDB" id="A0A8J5JXA2"/>
<gene>
    <name evidence="15" type="primary">ruvbl2-L</name>
    <name evidence="15" type="ORF">Hamer_G019102</name>
</gene>
<keyword evidence="9 13" id="KW-0805">Transcription regulation</keyword>
<dbReference type="GO" id="GO:0003712">
    <property type="term" value="F:transcription coregulator activity"/>
    <property type="evidence" value="ECO:0007669"/>
    <property type="project" value="UniProtKB-ARBA"/>
</dbReference>
<dbReference type="Pfam" id="PF17856">
    <property type="entry name" value="TIP49_C"/>
    <property type="match status" value="1"/>
</dbReference>
<keyword evidence="12 13" id="KW-0539">Nucleus</keyword>
<dbReference type="GO" id="GO:0060828">
    <property type="term" value="P:regulation of canonical Wnt signaling pathway"/>
    <property type="evidence" value="ECO:0007669"/>
    <property type="project" value="UniProtKB-ARBA"/>
</dbReference>
<dbReference type="GO" id="GO:0006325">
    <property type="term" value="P:chromatin organization"/>
    <property type="evidence" value="ECO:0007669"/>
    <property type="project" value="UniProtKB-KW"/>
</dbReference>
<dbReference type="Gene3D" id="1.10.8.60">
    <property type="match status" value="1"/>
</dbReference>
<evidence type="ECO:0000256" key="9">
    <source>
        <dbReference type="ARBA" id="ARBA00023015"/>
    </source>
</evidence>
<dbReference type="FunFam" id="2.40.50.360:FF:000002">
    <property type="entry name" value="RuvB-like helicase"/>
    <property type="match status" value="1"/>
</dbReference>
<dbReference type="SMART" id="SM00382">
    <property type="entry name" value="AAA"/>
    <property type="match status" value="1"/>
</dbReference>
<protein>
    <recommendedName>
        <fullName evidence="13">RuvB-like helicase</fullName>
        <ecNumber evidence="13">3.6.4.12</ecNumber>
    </recommendedName>
</protein>
<evidence type="ECO:0000259" key="14">
    <source>
        <dbReference type="SMART" id="SM00382"/>
    </source>
</evidence>
<dbReference type="InterPro" id="IPR003593">
    <property type="entry name" value="AAA+_ATPase"/>
</dbReference>
<dbReference type="InterPro" id="IPR010339">
    <property type="entry name" value="TIP49_P-loop"/>
</dbReference>
<dbReference type="InterPro" id="IPR027238">
    <property type="entry name" value="RuvB-like"/>
</dbReference>
<dbReference type="PANTHER" id="PTHR11093">
    <property type="entry name" value="RUVB-RELATED REPTIN AND PONTIN"/>
    <property type="match status" value="1"/>
</dbReference>
<evidence type="ECO:0000256" key="8">
    <source>
        <dbReference type="ARBA" id="ARBA00022840"/>
    </source>
</evidence>
<evidence type="ECO:0000313" key="16">
    <source>
        <dbReference type="Proteomes" id="UP000747542"/>
    </source>
</evidence>
<dbReference type="GO" id="GO:0042127">
    <property type="term" value="P:regulation of cell population proliferation"/>
    <property type="evidence" value="ECO:0007669"/>
    <property type="project" value="UniProtKB-ARBA"/>
</dbReference>
<evidence type="ECO:0000256" key="12">
    <source>
        <dbReference type="ARBA" id="ARBA00023242"/>
    </source>
</evidence>
<dbReference type="Gene3D" id="3.40.50.300">
    <property type="entry name" value="P-loop containing nucleotide triphosphate hydrolases"/>
    <property type="match status" value="1"/>
</dbReference>
<feature type="domain" description="AAA+ ATPase" evidence="14">
    <location>
        <begin position="66"/>
        <end position="358"/>
    </location>
</feature>
<name>A0A8J5JXA2_HOMAM</name>
<dbReference type="GO" id="GO:0016787">
    <property type="term" value="F:hydrolase activity"/>
    <property type="evidence" value="ECO:0007669"/>
    <property type="project" value="UniProtKB-KW"/>
</dbReference>
<keyword evidence="8 13" id="KW-0067">ATP-binding</keyword>
<dbReference type="EMBL" id="JAHLQT010026149">
    <property type="protein sequence ID" value="KAG7163833.1"/>
    <property type="molecule type" value="Genomic_DNA"/>
</dbReference>
<dbReference type="GO" id="GO:0006281">
    <property type="term" value="P:DNA repair"/>
    <property type="evidence" value="ECO:0007669"/>
    <property type="project" value="UniProtKB-KW"/>
</dbReference>
<evidence type="ECO:0000256" key="7">
    <source>
        <dbReference type="ARBA" id="ARBA00022806"/>
    </source>
</evidence>
<comment type="caution">
    <text evidence="15">The sequence shown here is derived from an EMBL/GenBank/DDBJ whole genome shotgun (WGS) entry which is preliminary data.</text>
</comment>
<evidence type="ECO:0000313" key="15">
    <source>
        <dbReference type="EMBL" id="KAG7163833.1"/>
    </source>
</evidence>
<dbReference type="GO" id="GO:0005634">
    <property type="term" value="C:nucleus"/>
    <property type="evidence" value="ECO:0007669"/>
    <property type="project" value="UniProtKB-SubCell"/>
</dbReference>
<dbReference type="Proteomes" id="UP000747542">
    <property type="component" value="Unassembled WGS sequence"/>
</dbReference>
<dbReference type="EC" id="3.6.4.12" evidence="13"/>
<evidence type="ECO:0000256" key="5">
    <source>
        <dbReference type="ARBA" id="ARBA00022763"/>
    </source>
</evidence>
<dbReference type="InterPro" id="IPR041048">
    <property type="entry name" value="RuvB-like_C"/>
</dbReference>
<evidence type="ECO:0000256" key="1">
    <source>
        <dbReference type="ARBA" id="ARBA00002300"/>
    </source>
</evidence>
<keyword evidence="10 13" id="KW-0804">Transcription</keyword>
<dbReference type="GO" id="GO:0003678">
    <property type="term" value="F:DNA helicase activity"/>
    <property type="evidence" value="ECO:0007669"/>
    <property type="project" value="UniProtKB-EC"/>
</dbReference>
<dbReference type="Gene3D" id="2.40.50.360">
    <property type="entry name" value="RuvB-like helicase, domain II"/>
    <property type="match status" value="1"/>
</dbReference>